<sequence length="264" mass="28954">MRLRITHHTEYRYDAPLHYALQRLRLIPVDSKNQAVGNWDLQIVGAREEVRFRDQFANETVLISAEGEPHAISIEASGEVETFDTAGVVGDHRGFAPLWLFRRSTPLTTAGAGIRKLAAEMKEKDGLERLHGLMATVAERVTYMTGTTDAATEAEEALTRGSGVCQDHAHIFVSAARKAGFPARYVSGYLHMAGTDEQAASHAWAEAHVDDLGWVGFDPANGISPDERYVRVAVGLDYRDASPISGIRQGTGEEQLAVRVTVEQ</sequence>
<proteinExistence type="predicted"/>
<evidence type="ECO:0000313" key="3">
    <source>
        <dbReference type="Proteomes" id="UP000321389"/>
    </source>
</evidence>
<dbReference type="PANTHER" id="PTHR33490">
    <property type="entry name" value="BLR5614 PROTEIN-RELATED"/>
    <property type="match status" value="1"/>
</dbReference>
<dbReference type="Gene3D" id="3.10.620.30">
    <property type="match status" value="1"/>
</dbReference>
<dbReference type="KEGG" id="niy:FQ775_20300"/>
<dbReference type="EMBL" id="CP042301">
    <property type="protein sequence ID" value="QDZ02525.1"/>
    <property type="molecule type" value="Genomic_DNA"/>
</dbReference>
<protein>
    <submittedName>
        <fullName evidence="2">Transglutaminase family protein</fullName>
    </submittedName>
</protein>
<dbReference type="InterPro" id="IPR013589">
    <property type="entry name" value="Bac_transglu_N"/>
</dbReference>
<dbReference type="Pfam" id="PF01841">
    <property type="entry name" value="Transglut_core"/>
    <property type="match status" value="1"/>
</dbReference>
<dbReference type="InterPro" id="IPR002931">
    <property type="entry name" value="Transglutaminase-like"/>
</dbReference>
<reference evidence="2" key="1">
    <citation type="submission" date="2020-04" db="EMBL/GenBank/DDBJ databases">
        <title>Nitratireductor sp. nov. isolated from mangrove soil.</title>
        <authorList>
            <person name="Ye Y."/>
        </authorList>
    </citation>
    <scope>NUCLEOTIDE SEQUENCE</scope>
    <source>
        <strain evidence="2">SY7</strain>
    </source>
</reference>
<evidence type="ECO:0000313" key="2">
    <source>
        <dbReference type="EMBL" id="QDZ02525.1"/>
    </source>
</evidence>
<dbReference type="PANTHER" id="PTHR33490:SF6">
    <property type="entry name" value="SLL1049 PROTEIN"/>
    <property type="match status" value="1"/>
</dbReference>
<dbReference type="InterPro" id="IPR038765">
    <property type="entry name" value="Papain-like_cys_pep_sf"/>
</dbReference>
<feature type="domain" description="Transglutaminase-like" evidence="1">
    <location>
        <begin position="157"/>
        <end position="221"/>
    </location>
</feature>
<accession>A0A5B8L3P7</accession>
<keyword evidence="3" id="KW-1185">Reference proteome</keyword>
<dbReference type="AlphaFoldDB" id="A0A5B8L3P7"/>
<dbReference type="RefSeq" id="WP_146301162.1">
    <property type="nucleotide sequence ID" value="NZ_CP042301.2"/>
</dbReference>
<dbReference type="Pfam" id="PF08379">
    <property type="entry name" value="Bact_transglu_N"/>
    <property type="match status" value="1"/>
</dbReference>
<dbReference type="Proteomes" id="UP000321389">
    <property type="component" value="Chromosome"/>
</dbReference>
<evidence type="ECO:0000259" key="1">
    <source>
        <dbReference type="SMART" id="SM00460"/>
    </source>
</evidence>
<dbReference type="OrthoDB" id="9804023at2"/>
<organism evidence="2 3">
    <name type="scientific">Nitratireductor mangrovi</name>
    <dbReference type="NCBI Taxonomy" id="2599600"/>
    <lineage>
        <taxon>Bacteria</taxon>
        <taxon>Pseudomonadati</taxon>
        <taxon>Pseudomonadota</taxon>
        <taxon>Alphaproteobacteria</taxon>
        <taxon>Hyphomicrobiales</taxon>
        <taxon>Phyllobacteriaceae</taxon>
        <taxon>Nitratireductor</taxon>
    </lineage>
</organism>
<gene>
    <name evidence="2" type="ORF">FQ775_20300</name>
</gene>
<name>A0A5B8L3P7_9HYPH</name>
<dbReference type="SUPFAM" id="SSF54001">
    <property type="entry name" value="Cysteine proteinases"/>
    <property type="match status" value="1"/>
</dbReference>
<dbReference type="SMART" id="SM00460">
    <property type="entry name" value="TGc"/>
    <property type="match status" value="1"/>
</dbReference>